<feature type="region of interest" description="Disordered" evidence="1">
    <location>
        <begin position="1"/>
        <end position="40"/>
    </location>
</feature>
<feature type="region of interest" description="Disordered" evidence="1">
    <location>
        <begin position="669"/>
        <end position="689"/>
    </location>
</feature>
<dbReference type="OrthoDB" id="16520at2759"/>
<dbReference type="PANTHER" id="PTHR11731:SF193">
    <property type="entry name" value="DIPEPTIDYL PEPTIDASE 9"/>
    <property type="match status" value="1"/>
</dbReference>
<feature type="region of interest" description="Disordered" evidence="1">
    <location>
        <begin position="702"/>
        <end position="733"/>
    </location>
</feature>
<evidence type="ECO:0000313" key="4">
    <source>
        <dbReference type="EMBL" id="KAG7353104.1"/>
    </source>
</evidence>
<gene>
    <name evidence="4" type="ORF">IV203_009152</name>
</gene>
<dbReference type="InterPro" id="IPR001375">
    <property type="entry name" value="Peptidase_S9_cat"/>
</dbReference>
<feature type="compositionally biased region" description="Low complexity" evidence="1">
    <location>
        <begin position="464"/>
        <end position="477"/>
    </location>
</feature>
<feature type="compositionally biased region" description="Low complexity" evidence="1">
    <location>
        <begin position="217"/>
        <end position="229"/>
    </location>
</feature>
<dbReference type="Pfam" id="PF00326">
    <property type="entry name" value="Peptidase_S9"/>
    <property type="match status" value="1"/>
</dbReference>
<comment type="caution">
    <text evidence="4">The sequence shown here is derived from an EMBL/GenBank/DDBJ whole genome shotgun (WGS) entry which is preliminary data.</text>
</comment>
<feature type="region of interest" description="Disordered" evidence="1">
    <location>
        <begin position="152"/>
        <end position="183"/>
    </location>
</feature>
<dbReference type="EMBL" id="JAGRRH010000017">
    <property type="protein sequence ID" value="KAG7353104.1"/>
    <property type="molecule type" value="Genomic_DNA"/>
</dbReference>
<feature type="domain" description="Peptidase S9 prolyl oligopeptidase catalytic" evidence="2">
    <location>
        <begin position="912"/>
        <end position="1111"/>
    </location>
</feature>
<dbReference type="InterPro" id="IPR002469">
    <property type="entry name" value="Peptidase_S9B_N"/>
</dbReference>
<organism evidence="4 5">
    <name type="scientific">Nitzschia inconspicua</name>
    <dbReference type="NCBI Taxonomy" id="303405"/>
    <lineage>
        <taxon>Eukaryota</taxon>
        <taxon>Sar</taxon>
        <taxon>Stramenopiles</taxon>
        <taxon>Ochrophyta</taxon>
        <taxon>Bacillariophyta</taxon>
        <taxon>Bacillariophyceae</taxon>
        <taxon>Bacillariophycidae</taxon>
        <taxon>Bacillariales</taxon>
        <taxon>Bacillariaceae</taxon>
        <taxon>Nitzschia</taxon>
    </lineage>
</organism>
<feature type="region of interest" description="Disordered" evidence="1">
    <location>
        <begin position="206"/>
        <end position="251"/>
    </location>
</feature>
<feature type="compositionally biased region" description="Low complexity" evidence="1">
    <location>
        <begin position="14"/>
        <end position="40"/>
    </location>
</feature>
<evidence type="ECO:0000313" key="5">
    <source>
        <dbReference type="Proteomes" id="UP000693970"/>
    </source>
</evidence>
<dbReference type="PANTHER" id="PTHR11731">
    <property type="entry name" value="PROTEASE FAMILY S9B,C DIPEPTIDYL-PEPTIDASE IV-RELATED"/>
    <property type="match status" value="1"/>
</dbReference>
<evidence type="ECO:0000259" key="2">
    <source>
        <dbReference type="Pfam" id="PF00326"/>
    </source>
</evidence>
<feature type="compositionally biased region" description="Polar residues" evidence="1">
    <location>
        <begin position="230"/>
        <end position="242"/>
    </location>
</feature>
<dbReference type="GO" id="GO:0006508">
    <property type="term" value="P:proteolysis"/>
    <property type="evidence" value="ECO:0007669"/>
    <property type="project" value="InterPro"/>
</dbReference>
<feature type="compositionally biased region" description="Polar residues" evidence="1">
    <location>
        <begin position="723"/>
        <end position="733"/>
    </location>
</feature>
<feature type="region of interest" description="Disordered" evidence="1">
    <location>
        <begin position="454"/>
        <end position="483"/>
    </location>
</feature>
<accession>A0A9K3KZY0</accession>
<evidence type="ECO:0000256" key="1">
    <source>
        <dbReference type="SAM" id="MobiDB-lite"/>
    </source>
</evidence>
<dbReference type="GO" id="GO:0008236">
    <property type="term" value="F:serine-type peptidase activity"/>
    <property type="evidence" value="ECO:0007669"/>
    <property type="project" value="InterPro"/>
</dbReference>
<reference evidence="4" key="2">
    <citation type="submission" date="2021-04" db="EMBL/GenBank/DDBJ databases">
        <authorList>
            <person name="Podell S."/>
        </authorList>
    </citation>
    <scope>NUCLEOTIDE SEQUENCE</scope>
    <source>
        <strain evidence="4">Hildebrandi</strain>
    </source>
</reference>
<protein>
    <submittedName>
        <fullName evidence="4">Peptidase S9B dipeptidylpeptidase IV family protein</fullName>
    </submittedName>
</protein>
<feature type="compositionally biased region" description="Low complexity" evidence="1">
    <location>
        <begin position="702"/>
        <end position="722"/>
    </location>
</feature>
<dbReference type="GO" id="GO:0008239">
    <property type="term" value="F:dipeptidyl-peptidase activity"/>
    <property type="evidence" value="ECO:0007669"/>
    <property type="project" value="TreeGrafter"/>
</dbReference>
<feature type="compositionally biased region" description="Polar residues" evidence="1">
    <location>
        <begin position="173"/>
        <end position="182"/>
    </location>
</feature>
<keyword evidence="5" id="KW-1185">Reference proteome</keyword>
<name>A0A9K3KZY0_9STRA</name>
<sequence length="1126" mass="123436">MVGHFLQQNRKNRSGSSSTPGPSNTNTTTDSNTSVNVAASSSSAASAVAYQQGGTPAPGGQAFGYYQQQQQNVGVAAPPQRYPAGSPSSYYDLAAAQYSPPQHLTAEAVAALPPPGLSGPSAIEFSPKCVSYNAKSSSTKSEASKYLVFVSTSPKTSSHHSPRRSRTQSQTTDPLTVPNSPSSHERQLYVLNLGNYQLQPLLKLPAKRRQESEQRSHSSSSLSSASSGSTGVTNANNNSQNGSSESLSLEERLRRERQRMYSSGGITQFCWTYTQKNTLRLLVPIRGSLYVQDGLDSHLRIVYDKHSMDHAVRSSKIIPTPPTSAIDPQLSPDGQLFAFCVMGEIFVGSCHECHPPIQITFGADLKEAITHGLADFVAQEEMDRYRGFWWSMDSEGIVFVRVDESKVPPYRITHHECETMSDSCSYEDHRYPFAGKANPSVRLAHVRIDTASLTRQRKKQTVISSSSPSSSNGPSNSTREAQKIAQENWNKVKWFDPPREASEYLARLDFLPDGCACAQWQNRTQNCLVLVRMNLQTGTSRTLLVERSDVWINLHHLLHVLERPIHPHECQNSGFQPPLPNPLPDGSFSFLFGSERSGFCHLYLYTFVPGINGDQAMLVRQVSGGDWVVESIAGVSLQHNAVYVTGTYDSVLEKHLYALPIIVPSEGDFDHDTRPTETEASSLGHHPNGVRRGFKHVMNALSGKAHSSSSGNSANAGGHSKSTSPNTLHSRLSSSFSGQAVRLGLNAAPLRLTGESGMHNIVMDPDCRKVVDTSSDLGRPTTVKIFEIPEGGPFAALEAASILDDNSNGEGSGSSGPSFSRSQMCEMRLLYSLYDAMRDDKSMELTAHSAASLLAPELMTFPSSDGTESLHAALYRPDARIHGPGPYPLVCAVYGGPHVQRVNRSWSQCADMRAQRLRSLGFCVVKCDNRGSSRRGIAFESAISRRLGRLEVLDQVAVVRQLCVRGIADPTRVGIYGWSYGGYLAAMCLCRAPDVFHVAVAGAPVTSWDGYDTHYTERYMGLPSENPSGYRESAVFDHVPNMRGKLLLVHGLIDENVHFRHTARLINRLIAAGKDYDLLLFPDERHSPRRLRDRIYMEQRISDYFLRHLSKTALGSATAVRTIAGL</sequence>
<feature type="domain" description="Dipeptidylpeptidase IV N-terminal" evidence="3">
    <location>
        <begin position="290"/>
        <end position="659"/>
    </location>
</feature>
<reference evidence="4" key="1">
    <citation type="journal article" date="2021" name="Sci. Rep.">
        <title>Diploid genomic architecture of Nitzschia inconspicua, an elite biomass production diatom.</title>
        <authorList>
            <person name="Oliver A."/>
            <person name="Podell S."/>
            <person name="Pinowska A."/>
            <person name="Traller J.C."/>
            <person name="Smith S.R."/>
            <person name="McClure R."/>
            <person name="Beliaev A."/>
            <person name="Bohutskyi P."/>
            <person name="Hill E.A."/>
            <person name="Rabines A."/>
            <person name="Zheng H."/>
            <person name="Allen L.Z."/>
            <person name="Kuo A."/>
            <person name="Grigoriev I.V."/>
            <person name="Allen A.E."/>
            <person name="Hazlebeck D."/>
            <person name="Allen E.E."/>
        </authorList>
    </citation>
    <scope>NUCLEOTIDE SEQUENCE</scope>
    <source>
        <strain evidence="4">Hildebrandi</strain>
    </source>
</reference>
<dbReference type="Proteomes" id="UP000693970">
    <property type="component" value="Unassembled WGS sequence"/>
</dbReference>
<evidence type="ECO:0000259" key="3">
    <source>
        <dbReference type="Pfam" id="PF00930"/>
    </source>
</evidence>
<dbReference type="InterPro" id="IPR050278">
    <property type="entry name" value="Serine_Prot_S9B/DPPIV"/>
</dbReference>
<dbReference type="AlphaFoldDB" id="A0A9K3KZY0"/>
<feature type="compositionally biased region" description="Basic residues" evidence="1">
    <location>
        <begin position="157"/>
        <end position="166"/>
    </location>
</feature>
<dbReference type="Pfam" id="PF00930">
    <property type="entry name" value="DPPIV_N"/>
    <property type="match status" value="1"/>
</dbReference>
<proteinExistence type="predicted"/>